<feature type="binding site" evidence="2">
    <location>
        <position position="341"/>
    </location>
    <ligand>
        <name>L-tryptophan</name>
        <dbReference type="ChEBI" id="CHEBI:57912"/>
    </ligand>
</feature>
<dbReference type="PANTHER" id="PTHR43747:SF4">
    <property type="entry name" value="FLAVIN-DEPENDENT TRYPTOPHAN HALOGENASE"/>
    <property type="match status" value="1"/>
</dbReference>
<feature type="binding site" evidence="2">
    <location>
        <position position="345"/>
    </location>
    <ligand>
        <name>FAD</name>
        <dbReference type="ChEBI" id="CHEBI:57692"/>
    </ligand>
</feature>
<feature type="binding site" evidence="2">
    <location>
        <position position="78"/>
    </location>
    <ligand>
        <name>7-chloro-L-tryptophan</name>
        <dbReference type="ChEBI" id="CHEBI:58713"/>
    </ligand>
</feature>
<feature type="binding site" evidence="2">
    <location>
        <position position="332"/>
    </location>
    <ligand>
        <name>FAD</name>
        <dbReference type="ChEBI" id="CHEBI:57692"/>
    </ligand>
</feature>
<evidence type="ECO:0000313" key="4">
    <source>
        <dbReference type="Proteomes" id="UP000295554"/>
    </source>
</evidence>
<evidence type="ECO:0000313" key="3">
    <source>
        <dbReference type="EMBL" id="TDG15196.1"/>
    </source>
</evidence>
<sequence>MEPIKKIVIVGGGTSGWIAASVLSNQFRPDVLEVELVESEDIGTIGVGESTIPPFVGLIRNLGIDEQHFIQKVHATFKLGIRFPEWSNLGESYFHPFGSIGVRFGIYEFYQAWLKAKSMGHDSGLQEFAPCSVMADKHKFFLPQEAQKTPIGGASYAMHIDARLAADYLRGYAENRGVTRTEGMVTEVTQKEDGSIASLRLKSGKEVHGDFFIDCTGFFSLLIEKTLGVGFEDWSRFLPCDKAVAVQTENTGEALPYTISTAREAGWTWRIPLQHRTGNGYVYSSEHCSDDEARARLLECVDGKLLTEPMLIPFRTGIRESFWKKNCVSVGLAGGFIEPLEATAIHLVVRGMDFFLRYFPDKSCEPALINEYNRRMRMDYEEIRDFVVLHYCVTEREDTPFWQHCKTMAIPDTLRERIELFKAHGTLREGVDELFRSPSWQSVFEGMGIRPANYSPRIDNLDYKLIEDTLAEARKSIAAMVETLPSHDQFIRQKYLAL</sequence>
<dbReference type="AlphaFoldDB" id="A0A4R5LUT5"/>
<feature type="binding site" evidence="2">
    <location>
        <position position="185"/>
    </location>
    <ligand>
        <name>FAD</name>
        <dbReference type="ChEBI" id="CHEBI:57692"/>
    </ligand>
</feature>
<evidence type="ECO:0000256" key="2">
    <source>
        <dbReference type="PIRSR" id="PIRSR011396-2"/>
    </source>
</evidence>
<dbReference type="InterPro" id="IPR006905">
    <property type="entry name" value="Flavin_halogenase"/>
</dbReference>
<dbReference type="InterPro" id="IPR050816">
    <property type="entry name" value="Flavin-dep_Halogenase_NPB"/>
</dbReference>
<name>A0A4R5LUT5_9GAMM</name>
<accession>A0A4R5LUT5</accession>
<keyword evidence="2" id="KW-0274">FAD</keyword>
<organism evidence="3 4">
    <name type="scientific">Seongchinamella unica</name>
    <dbReference type="NCBI Taxonomy" id="2547392"/>
    <lineage>
        <taxon>Bacteria</taxon>
        <taxon>Pseudomonadati</taxon>
        <taxon>Pseudomonadota</taxon>
        <taxon>Gammaproteobacteria</taxon>
        <taxon>Cellvibrionales</taxon>
        <taxon>Halieaceae</taxon>
        <taxon>Seongchinamella</taxon>
    </lineage>
</organism>
<proteinExistence type="predicted"/>
<keyword evidence="4" id="KW-1185">Reference proteome</keyword>
<comment type="caution">
    <text evidence="3">The sequence shown here is derived from an EMBL/GenBank/DDBJ whole genome shotgun (WGS) entry which is preliminary data.</text>
</comment>
<protein>
    <submittedName>
        <fullName evidence="3">Tryptophan 7-halogenase</fullName>
    </submittedName>
</protein>
<dbReference type="Proteomes" id="UP000295554">
    <property type="component" value="Unassembled WGS sequence"/>
</dbReference>
<dbReference type="InterPro" id="IPR036188">
    <property type="entry name" value="FAD/NAD-bd_sf"/>
</dbReference>
<feature type="active site" evidence="1">
    <location>
        <position position="78"/>
    </location>
</feature>
<dbReference type="Gene3D" id="3.50.50.60">
    <property type="entry name" value="FAD/NAD(P)-binding domain"/>
    <property type="match status" value="1"/>
</dbReference>
<keyword evidence="2" id="KW-0547">Nucleotide-binding</keyword>
<dbReference type="SUPFAM" id="SSF51905">
    <property type="entry name" value="FAD/NAD(P)-binding domain"/>
    <property type="match status" value="1"/>
</dbReference>
<keyword evidence="2" id="KW-0285">Flavoprotein</keyword>
<dbReference type="OrthoDB" id="6278312at2"/>
<dbReference type="InterPro" id="IPR033856">
    <property type="entry name" value="Trp_halogen"/>
</dbReference>
<dbReference type="GO" id="GO:0000166">
    <property type="term" value="F:nucleotide binding"/>
    <property type="evidence" value="ECO:0007669"/>
    <property type="project" value="UniProtKB-KW"/>
</dbReference>
<reference evidence="3 4" key="1">
    <citation type="submission" date="2019-03" db="EMBL/GenBank/DDBJ databases">
        <title>Seongchinamella monodicae gen. nov., sp. nov., a novel member of the Gammaproteobacteria isolated from a tidal mudflat of beach.</title>
        <authorList>
            <person name="Yang H.G."/>
            <person name="Kang J.W."/>
            <person name="Lee S.D."/>
        </authorList>
    </citation>
    <scope>NUCLEOTIDE SEQUENCE [LARGE SCALE GENOMIC DNA]</scope>
    <source>
        <strain evidence="3 4">GH4-78</strain>
    </source>
</reference>
<dbReference type="PIRSF" id="PIRSF011396">
    <property type="entry name" value="Trp_halogenase"/>
    <property type="match status" value="1"/>
</dbReference>
<evidence type="ECO:0000256" key="1">
    <source>
        <dbReference type="PIRSR" id="PIRSR011396-1"/>
    </source>
</evidence>
<dbReference type="RefSeq" id="WP_133209358.1">
    <property type="nucleotide sequence ID" value="NZ_SMSE01000001.1"/>
</dbReference>
<dbReference type="Pfam" id="PF04820">
    <property type="entry name" value="Trp_halogenase"/>
    <property type="match status" value="1"/>
</dbReference>
<dbReference type="GO" id="GO:0004497">
    <property type="term" value="F:monooxygenase activity"/>
    <property type="evidence" value="ECO:0007669"/>
    <property type="project" value="InterPro"/>
</dbReference>
<gene>
    <name evidence="3" type="ORF">E2F43_02895</name>
</gene>
<dbReference type="EMBL" id="SMSE01000001">
    <property type="protein sequence ID" value="TDG15196.1"/>
    <property type="molecule type" value="Genomic_DNA"/>
</dbReference>
<dbReference type="PANTHER" id="PTHR43747">
    <property type="entry name" value="FAD-BINDING PROTEIN"/>
    <property type="match status" value="1"/>
</dbReference>